<comment type="caution">
    <text evidence="10">The sequence shown here is derived from an EMBL/GenBank/DDBJ whole genome shotgun (WGS) entry which is preliminary data.</text>
</comment>
<keyword evidence="9" id="KW-0520">NAD</keyword>
<evidence type="ECO:0000313" key="11">
    <source>
        <dbReference type="Proteomes" id="UP001499951"/>
    </source>
</evidence>
<evidence type="ECO:0000256" key="1">
    <source>
        <dbReference type="ARBA" id="ARBA00005194"/>
    </source>
</evidence>
<evidence type="ECO:0000256" key="7">
    <source>
        <dbReference type="ARBA" id="ARBA00023160"/>
    </source>
</evidence>
<comment type="similarity">
    <text evidence="2 9">Belongs to the short-chain dehydrogenases/reductases (SDR) family. FabI subfamily.</text>
</comment>
<dbReference type="PIRSF" id="PIRSF000094">
    <property type="entry name" value="Enoyl-ACP_rdct"/>
    <property type="match status" value="1"/>
</dbReference>
<accession>A0ABN1F6X8</accession>
<evidence type="ECO:0000256" key="2">
    <source>
        <dbReference type="ARBA" id="ARBA00009233"/>
    </source>
</evidence>
<evidence type="ECO:0000256" key="9">
    <source>
        <dbReference type="PIRNR" id="PIRNR000094"/>
    </source>
</evidence>
<keyword evidence="7 9" id="KW-0275">Fatty acid biosynthesis</keyword>
<dbReference type="EMBL" id="BAAADD010000010">
    <property type="protein sequence ID" value="GAA0583792.1"/>
    <property type="molecule type" value="Genomic_DNA"/>
</dbReference>
<name>A0ABN1F6X8_9PROT</name>
<sequence length="254" mass="27368">MTLNGKRGLVFGIANQDSIAYGCARAFRREGADLAITYLNAKAEPYVRPLAEKLDATIIEPLDLRIPGQIEAVFDRVRTEWGRLDFLVHSVAFSPKEDLLGRLVDSSFAGFSLAMDISCHSFVRMARLAEPLMDRGGSLVTMSYLGAERVIPAYGMMGPVKAALEACTRYMAAELGGKGIRVNAISPGPIKTRAASGVKNFETTLDYARQQTPLKHMADIDDVGNLAAFLVGDGARAITGEVCYVDGGYNILGA</sequence>
<reference evidence="10 11" key="1">
    <citation type="journal article" date="2019" name="Int. J. Syst. Evol. Microbiol.">
        <title>The Global Catalogue of Microorganisms (GCM) 10K type strain sequencing project: providing services to taxonomists for standard genome sequencing and annotation.</title>
        <authorList>
            <consortium name="The Broad Institute Genomics Platform"/>
            <consortium name="The Broad Institute Genome Sequencing Center for Infectious Disease"/>
            <person name="Wu L."/>
            <person name="Ma J."/>
        </authorList>
    </citation>
    <scope>NUCLEOTIDE SEQUENCE [LARGE SCALE GENOMIC DNA]</scope>
    <source>
        <strain evidence="10 11">JCM 15089</strain>
    </source>
</reference>
<comment type="catalytic activity">
    <reaction evidence="8 9">
        <text>a 2,3-saturated acyl-[ACP] + NAD(+) = a (2E)-enoyl-[ACP] + NADH + H(+)</text>
        <dbReference type="Rhea" id="RHEA:10240"/>
        <dbReference type="Rhea" id="RHEA-COMP:9925"/>
        <dbReference type="Rhea" id="RHEA-COMP:9926"/>
        <dbReference type="ChEBI" id="CHEBI:15378"/>
        <dbReference type="ChEBI" id="CHEBI:57540"/>
        <dbReference type="ChEBI" id="CHEBI:57945"/>
        <dbReference type="ChEBI" id="CHEBI:78784"/>
        <dbReference type="ChEBI" id="CHEBI:78785"/>
        <dbReference type="EC" id="1.3.1.9"/>
    </reaction>
</comment>
<protein>
    <recommendedName>
        <fullName evidence="9">Enoyl-[acyl-carrier-protein] reductase [NADH]</fullName>
        <ecNumber evidence="9">1.3.1.9</ecNumber>
    </recommendedName>
</protein>
<dbReference type="Pfam" id="PF13561">
    <property type="entry name" value="adh_short_C2"/>
    <property type="match status" value="1"/>
</dbReference>
<evidence type="ECO:0000313" key="10">
    <source>
        <dbReference type="EMBL" id="GAA0583792.1"/>
    </source>
</evidence>
<dbReference type="NCBIfam" id="NF005717">
    <property type="entry name" value="PRK07533.1"/>
    <property type="match status" value="1"/>
</dbReference>
<dbReference type="RefSeq" id="WP_166937097.1">
    <property type="nucleotide sequence ID" value="NZ_BAAADD010000010.1"/>
</dbReference>
<comment type="pathway">
    <text evidence="1">Lipid metabolism; fatty acid biosynthesis.</text>
</comment>
<dbReference type="CDD" id="cd05372">
    <property type="entry name" value="ENR_SDR"/>
    <property type="match status" value="1"/>
</dbReference>
<keyword evidence="11" id="KW-1185">Reference proteome</keyword>
<keyword evidence="5 9" id="KW-0560">Oxidoreductase</keyword>
<dbReference type="Gene3D" id="1.10.8.400">
    <property type="entry name" value="Enoyl acyl carrier protein reductase"/>
    <property type="match status" value="1"/>
</dbReference>
<keyword evidence="6" id="KW-0443">Lipid metabolism</keyword>
<dbReference type="InterPro" id="IPR036291">
    <property type="entry name" value="NAD(P)-bd_dom_sf"/>
</dbReference>
<dbReference type="Proteomes" id="UP001499951">
    <property type="component" value="Unassembled WGS sequence"/>
</dbReference>
<dbReference type="InterPro" id="IPR002347">
    <property type="entry name" value="SDR_fam"/>
</dbReference>
<dbReference type="PRINTS" id="PR00081">
    <property type="entry name" value="GDHRDH"/>
</dbReference>
<dbReference type="InterPro" id="IPR014358">
    <property type="entry name" value="Enoyl-ACP_Rdtase_NADH"/>
</dbReference>
<dbReference type="PANTHER" id="PTHR43159">
    <property type="entry name" value="ENOYL-[ACYL-CARRIER-PROTEIN] REDUCTASE"/>
    <property type="match status" value="1"/>
</dbReference>
<organism evidence="10 11">
    <name type="scientific">Rhizomicrobium electricum</name>
    <dbReference type="NCBI Taxonomy" id="480070"/>
    <lineage>
        <taxon>Bacteria</taxon>
        <taxon>Pseudomonadati</taxon>
        <taxon>Pseudomonadota</taxon>
        <taxon>Alphaproteobacteria</taxon>
        <taxon>Micropepsales</taxon>
        <taxon>Micropepsaceae</taxon>
        <taxon>Rhizomicrobium</taxon>
    </lineage>
</organism>
<proteinExistence type="inferred from homology"/>
<evidence type="ECO:0000256" key="4">
    <source>
        <dbReference type="ARBA" id="ARBA00022832"/>
    </source>
</evidence>
<dbReference type="PANTHER" id="PTHR43159:SF2">
    <property type="entry name" value="ENOYL-[ACYL-CARRIER-PROTEIN] REDUCTASE [NADH], CHLOROPLASTIC"/>
    <property type="match status" value="1"/>
</dbReference>
<dbReference type="SUPFAM" id="SSF51735">
    <property type="entry name" value="NAD(P)-binding Rossmann-fold domains"/>
    <property type="match status" value="1"/>
</dbReference>
<dbReference type="Gene3D" id="3.40.50.720">
    <property type="entry name" value="NAD(P)-binding Rossmann-like Domain"/>
    <property type="match status" value="1"/>
</dbReference>
<keyword evidence="4" id="KW-0276">Fatty acid metabolism</keyword>
<keyword evidence="3 9" id="KW-0444">Lipid biosynthesis</keyword>
<evidence type="ECO:0000256" key="5">
    <source>
        <dbReference type="ARBA" id="ARBA00023002"/>
    </source>
</evidence>
<gene>
    <name evidence="10" type="primary">fabI_4</name>
    <name evidence="10" type="ORF">GCM10008942_35900</name>
</gene>
<dbReference type="EC" id="1.3.1.9" evidence="9"/>
<evidence type="ECO:0000256" key="6">
    <source>
        <dbReference type="ARBA" id="ARBA00023098"/>
    </source>
</evidence>
<evidence type="ECO:0000256" key="8">
    <source>
        <dbReference type="ARBA" id="ARBA00048572"/>
    </source>
</evidence>
<evidence type="ECO:0000256" key="3">
    <source>
        <dbReference type="ARBA" id="ARBA00022516"/>
    </source>
</evidence>